<sequence>MASPPQLTNLTIPVPRKRGSTSSLASAAKKRKPSGLRNALSPEAHSEYAGSPLRFSRSPSVDSVATTSVVNSAAGGKKRRRKGDDGQSTTGGSVTGSMRGKVDTRSATGQQAEEDAAEYDDDEEEEAVAFEGDGADTEAAMKLEKEHERLLVDRMDQAQQDRWTMYRRIRLKTQIVRKLINQTLSQSVPQPVVIGVASYTKAFIGDLTDRALTVRDEWAAISTHRPNPTLPQPLLSVGLTAPKNHRPDARPSNADIQNSGLYLSQVDRGKGYWMEVPKSVDLKTRLNQEDKGPLTPAHLREALRRYKRDREGGGAGFVGLSLEGVERTAGRMPGGRRLFK</sequence>
<dbReference type="AlphaFoldDB" id="A0A6A5WIJ0"/>
<evidence type="ECO:0000256" key="4">
    <source>
        <dbReference type="ARBA" id="ARBA00023163"/>
    </source>
</evidence>
<dbReference type="OrthoDB" id="28335at2759"/>
<dbReference type="InterPro" id="IPR006809">
    <property type="entry name" value="TAFII28_dom"/>
</dbReference>
<dbReference type="SUPFAM" id="SSF47113">
    <property type="entry name" value="Histone-fold"/>
    <property type="match status" value="1"/>
</dbReference>
<feature type="compositionally biased region" description="Acidic residues" evidence="6">
    <location>
        <begin position="112"/>
        <end position="125"/>
    </location>
</feature>
<dbReference type="Proteomes" id="UP000799779">
    <property type="component" value="Unassembled WGS sequence"/>
</dbReference>
<feature type="compositionally biased region" description="Polar residues" evidence="6">
    <location>
        <begin position="1"/>
        <end position="11"/>
    </location>
</feature>
<keyword evidence="3" id="KW-0805">Transcription regulation</keyword>
<name>A0A6A5WIJ0_9PLEO</name>
<dbReference type="PANTHER" id="PTHR13218">
    <property type="entry name" value="TRANSCRIPTION INITIATION FACTOR TFIID SUBUNIT 11-RELATED"/>
    <property type="match status" value="1"/>
</dbReference>
<dbReference type="GO" id="GO:0005669">
    <property type="term" value="C:transcription factor TFIID complex"/>
    <property type="evidence" value="ECO:0007669"/>
    <property type="project" value="InterPro"/>
</dbReference>
<accession>A0A6A5WIJ0</accession>
<dbReference type="GO" id="GO:0046982">
    <property type="term" value="F:protein heterodimerization activity"/>
    <property type="evidence" value="ECO:0007669"/>
    <property type="project" value="InterPro"/>
</dbReference>
<evidence type="ECO:0000256" key="3">
    <source>
        <dbReference type="ARBA" id="ARBA00023015"/>
    </source>
</evidence>
<comment type="similarity">
    <text evidence="2">Belongs to the TAF11 family.</text>
</comment>
<dbReference type="PANTHER" id="PTHR13218:SF8">
    <property type="entry name" value="TRANSCRIPTION INITIATION FACTOR TFIID SUBUNIT 11"/>
    <property type="match status" value="1"/>
</dbReference>
<feature type="region of interest" description="Disordered" evidence="6">
    <location>
        <begin position="1"/>
        <end position="125"/>
    </location>
</feature>
<evidence type="ECO:0000259" key="7">
    <source>
        <dbReference type="Pfam" id="PF04719"/>
    </source>
</evidence>
<feature type="compositionally biased region" description="Polar residues" evidence="6">
    <location>
        <begin position="57"/>
        <end position="71"/>
    </location>
</feature>
<dbReference type="Gene3D" id="1.10.20.10">
    <property type="entry name" value="Histone, subunit A"/>
    <property type="match status" value="1"/>
</dbReference>
<evidence type="ECO:0000256" key="5">
    <source>
        <dbReference type="ARBA" id="ARBA00023242"/>
    </source>
</evidence>
<gene>
    <name evidence="8" type="ORF">P154DRAFT_489648</name>
</gene>
<dbReference type="CDD" id="cd08048">
    <property type="entry name" value="HFD_TAF11"/>
    <property type="match status" value="1"/>
</dbReference>
<feature type="compositionally biased region" description="Low complexity" evidence="6">
    <location>
        <begin position="88"/>
        <end position="97"/>
    </location>
</feature>
<comment type="subcellular location">
    <subcellularLocation>
        <location evidence="1">Nucleus</location>
    </subcellularLocation>
</comment>
<proteinExistence type="inferred from homology"/>
<dbReference type="Pfam" id="PF04719">
    <property type="entry name" value="TAFII28"/>
    <property type="match status" value="1"/>
</dbReference>
<organism evidence="8 9">
    <name type="scientific">Amniculicola lignicola CBS 123094</name>
    <dbReference type="NCBI Taxonomy" id="1392246"/>
    <lineage>
        <taxon>Eukaryota</taxon>
        <taxon>Fungi</taxon>
        <taxon>Dikarya</taxon>
        <taxon>Ascomycota</taxon>
        <taxon>Pezizomycotina</taxon>
        <taxon>Dothideomycetes</taxon>
        <taxon>Pleosporomycetidae</taxon>
        <taxon>Pleosporales</taxon>
        <taxon>Amniculicolaceae</taxon>
        <taxon>Amniculicola</taxon>
    </lineage>
</organism>
<dbReference type="EMBL" id="ML977581">
    <property type="protein sequence ID" value="KAF2001720.1"/>
    <property type="molecule type" value="Genomic_DNA"/>
</dbReference>
<evidence type="ECO:0000313" key="9">
    <source>
        <dbReference type="Proteomes" id="UP000799779"/>
    </source>
</evidence>
<keyword evidence="4" id="KW-0804">Transcription</keyword>
<evidence type="ECO:0000256" key="1">
    <source>
        <dbReference type="ARBA" id="ARBA00004123"/>
    </source>
</evidence>
<dbReference type="InterPro" id="IPR009072">
    <property type="entry name" value="Histone-fold"/>
</dbReference>
<dbReference type="InterPro" id="IPR045127">
    <property type="entry name" value="TAF11-like"/>
</dbReference>
<feature type="domain" description="TAFII28-like protein" evidence="7">
    <location>
        <begin position="150"/>
        <end position="221"/>
    </location>
</feature>
<evidence type="ECO:0000313" key="8">
    <source>
        <dbReference type="EMBL" id="KAF2001720.1"/>
    </source>
</evidence>
<keyword evidence="9" id="KW-1185">Reference proteome</keyword>
<evidence type="ECO:0000256" key="6">
    <source>
        <dbReference type="SAM" id="MobiDB-lite"/>
    </source>
</evidence>
<protein>
    <recommendedName>
        <fullName evidence="7">TAFII28-like protein domain-containing protein</fullName>
    </recommendedName>
</protein>
<evidence type="ECO:0000256" key="2">
    <source>
        <dbReference type="ARBA" id="ARBA00009788"/>
    </source>
</evidence>
<reference evidence="8" key="1">
    <citation type="journal article" date="2020" name="Stud. Mycol.">
        <title>101 Dothideomycetes genomes: a test case for predicting lifestyles and emergence of pathogens.</title>
        <authorList>
            <person name="Haridas S."/>
            <person name="Albert R."/>
            <person name="Binder M."/>
            <person name="Bloem J."/>
            <person name="Labutti K."/>
            <person name="Salamov A."/>
            <person name="Andreopoulos B."/>
            <person name="Baker S."/>
            <person name="Barry K."/>
            <person name="Bills G."/>
            <person name="Bluhm B."/>
            <person name="Cannon C."/>
            <person name="Castanera R."/>
            <person name="Culley D."/>
            <person name="Daum C."/>
            <person name="Ezra D."/>
            <person name="Gonzalez J."/>
            <person name="Henrissat B."/>
            <person name="Kuo A."/>
            <person name="Liang C."/>
            <person name="Lipzen A."/>
            <person name="Lutzoni F."/>
            <person name="Magnuson J."/>
            <person name="Mondo S."/>
            <person name="Nolan M."/>
            <person name="Ohm R."/>
            <person name="Pangilinan J."/>
            <person name="Park H.-J."/>
            <person name="Ramirez L."/>
            <person name="Alfaro M."/>
            <person name="Sun H."/>
            <person name="Tritt A."/>
            <person name="Yoshinaga Y."/>
            <person name="Zwiers L.-H."/>
            <person name="Turgeon B."/>
            <person name="Goodwin S."/>
            <person name="Spatafora J."/>
            <person name="Crous P."/>
            <person name="Grigoriev I."/>
        </authorList>
    </citation>
    <scope>NUCLEOTIDE SEQUENCE</scope>
    <source>
        <strain evidence="8">CBS 123094</strain>
    </source>
</reference>
<dbReference type="GO" id="GO:0051123">
    <property type="term" value="P:RNA polymerase II preinitiation complex assembly"/>
    <property type="evidence" value="ECO:0007669"/>
    <property type="project" value="InterPro"/>
</dbReference>
<dbReference type="GO" id="GO:0016251">
    <property type="term" value="F:RNA polymerase II general transcription initiation factor activity"/>
    <property type="evidence" value="ECO:0007669"/>
    <property type="project" value="TreeGrafter"/>
</dbReference>
<keyword evidence="5" id="KW-0539">Nucleus</keyword>